<dbReference type="KEGG" id="scas:SACC_17380"/>
<dbReference type="PANTHER" id="PTHR34474">
    <property type="entry name" value="SIGNAL TRANSDUCTION PROTEIN TRAP"/>
    <property type="match status" value="1"/>
</dbReference>
<evidence type="ECO:0000313" key="3">
    <source>
        <dbReference type="Proteomes" id="UP001319921"/>
    </source>
</evidence>
<reference evidence="2 3" key="1">
    <citation type="journal article" date="2022" name="Microbiol. Resour. Announc.">
        <title>Complete Genome Sequence of the Hyperthermophilic and Acidophilic Archaeon Saccharolobus caldissimus Strain HS-3T.</title>
        <authorList>
            <person name="Sakai H.D."/>
            <person name="Kurosawa N."/>
        </authorList>
    </citation>
    <scope>NUCLEOTIDE SEQUENCE [LARGE SCALE GENOMIC DNA]</scope>
    <source>
        <strain evidence="2 3">JCM32116</strain>
    </source>
</reference>
<keyword evidence="3" id="KW-1185">Reference proteome</keyword>
<accession>A0AAQ4CSE0</accession>
<dbReference type="InterPro" id="IPR011008">
    <property type="entry name" value="Dimeric_a/b-barrel"/>
</dbReference>
<dbReference type="Pfam" id="PF03992">
    <property type="entry name" value="ABM"/>
    <property type="match status" value="1"/>
</dbReference>
<dbReference type="Gene3D" id="3.30.70.100">
    <property type="match status" value="1"/>
</dbReference>
<organism evidence="2 3">
    <name type="scientific">Saccharolobus caldissimus</name>
    <dbReference type="NCBI Taxonomy" id="1702097"/>
    <lineage>
        <taxon>Archaea</taxon>
        <taxon>Thermoproteota</taxon>
        <taxon>Thermoprotei</taxon>
        <taxon>Sulfolobales</taxon>
        <taxon>Sulfolobaceae</taxon>
        <taxon>Saccharolobus</taxon>
    </lineage>
</organism>
<dbReference type="SUPFAM" id="SSF54909">
    <property type="entry name" value="Dimeric alpha+beta barrel"/>
    <property type="match status" value="1"/>
</dbReference>
<dbReference type="Proteomes" id="UP001319921">
    <property type="component" value="Chromosome"/>
</dbReference>
<dbReference type="PANTHER" id="PTHR34474:SF2">
    <property type="entry name" value="SIGNAL TRANSDUCTION PROTEIN TRAP"/>
    <property type="match status" value="1"/>
</dbReference>
<feature type="domain" description="ABM" evidence="1">
    <location>
        <begin position="2"/>
        <end position="91"/>
    </location>
</feature>
<keyword evidence="2" id="KW-0560">Oxidoreductase</keyword>
<proteinExistence type="predicted"/>
<dbReference type="GeneID" id="68866469"/>
<evidence type="ECO:0000313" key="2">
    <source>
        <dbReference type="EMBL" id="BDB98721.1"/>
    </source>
</evidence>
<protein>
    <submittedName>
        <fullName evidence="2">Antibiotic biosynthesis monooxygenase</fullName>
    </submittedName>
</protein>
<dbReference type="InterPro" id="IPR050404">
    <property type="entry name" value="Heme-degrading_MO"/>
</dbReference>
<gene>
    <name evidence="2" type="ORF">SACC_17380</name>
</gene>
<name>A0AAQ4CSE0_9CREN</name>
<dbReference type="AlphaFoldDB" id="A0AAQ4CSE0"/>
<sequence>MINVGFYYKVKKGHEQEFESKFKEVLNYLKSNAEGFIDAKLYKSVEDPSEYLIYSVWKDLESFRKFITSEAYKSTVTYGRTIMEGRPTHKVFQEINA</sequence>
<dbReference type="PROSITE" id="PS51725">
    <property type="entry name" value="ABM"/>
    <property type="match status" value="1"/>
</dbReference>
<dbReference type="InterPro" id="IPR007138">
    <property type="entry name" value="ABM_dom"/>
</dbReference>
<dbReference type="RefSeq" id="WP_229569097.1">
    <property type="nucleotide sequence ID" value="NZ_AP025226.1"/>
</dbReference>
<dbReference type="EMBL" id="AP025226">
    <property type="protein sequence ID" value="BDB98721.1"/>
    <property type="molecule type" value="Genomic_DNA"/>
</dbReference>
<dbReference type="GO" id="GO:0004497">
    <property type="term" value="F:monooxygenase activity"/>
    <property type="evidence" value="ECO:0007669"/>
    <property type="project" value="UniProtKB-KW"/>
</dbReference>
<evidence type="ECO:0000259" key="1">
    <source>
        <dbReference type="PROSITE" id="PS51725"/>
    </source>
</evidence>
<keyword evidence="2" id="KW-0503">Monooxygenase</keyword>